<dbReference type="Gene3D" id="3.20.20.140">
    <property type="entry name" value="Metal-dependent hydrolases"/>
    <property type="match status" value="1"/>
</dbReference>
<dbReference type="EMBL" id="VSSQ01002658">
    <property type="protein sequence ID" value="MPM16688.1"/>
    <property type="molecule type" value="Genomic_DNA"/>
</dbReference>
<dbReference type="SMART" id="SM00481">
    <property type="entry name" value="POLIIIAc"/>
    <property type="match status" value="1"/>
</dbReference>
<dbReference type="Gene3D" id="1.10.150.650">
    <property type="match status" value="1"/>
</dbReference>
<proteinExistence type="predicted"/>
<name>A0A644XLS3_9ZZZZ</name>
<protein>
    <submittedName>
        <fullName evidence="2">3',5'-nucleoside bisphosphate phosphatase</fullName>
        <ecNumber evidence="2">3.1.3.97</ecNumber>
    </submittedName>
</protein>
<dbReference type="InterPro" id="IPR016195">
    <property type="entry name" value="Pol/histidinol_Pase-like"/>
</dbReference>
<dbReference type="GO" id="GO:0035312">
    <property type="term" value="F:5'-3' DNA exonuclease activity"/>
    <property type="evidence" value="ECO:0007669"/>
    <property type="project" value="TreeGrafter"/>
</dbReference>
<dbReference type="AlphaFoldDB" id="A0A644XLS3"/>
<accession>A0A644XLS3</accession>
<feature type="domain" description="Polymerase/histidinol phosphatase N-terminal" evidence="1">
    <location>
        <begin position="10"/>
        <end position="75"/>
    </location>
</feature>
<sequence>MGAMSVPSRIDLHTHSSVSDGTDSPAGLVRSAAAAGLTVVALTDHDTWDGLAEAARTAAGLGLGFVPGVEMSCEHLGHSVHLLGYGGDRSDPDWVAELARIRAGRADRIPAMLRRLAELGMPLTEAEVAAQAHDTPSIGRPHVADALVARGYVADRDEAFAGYLAEGGPAYVDRYAPDVFAAVRLVRAAGAVPVIAHPWGRDSRRVLPLDVLGELLAAGAVGWEVDHVEHRPEDRRDLRAYAVAHGALVTGSSDYHGTGKTHNPLGCETTAPDQYARLRELMGD</sequence>
<evidence type="ECO:0000313" key="2">
    <source>
        <dbReference type="EMBL" id="MPM16688.1"/>
    </source>
</evidence>
<dbReference type="PANTHER" id="PTHR42924">
    <property type="entry name" value="EXONUCLEASE"/>
    <property type="match status" value="1"/>
</dbReference>
<dbReference type="PANTHER" id="PTHR42924:SF3">
    <property type="entry name" value="POLYMERASE_HISTIDINOL PHOSPHATASE N-TERMINAL DOMAIN-CONTAINING PROTEIN"/>
    <property type="match status" value="1"/>
</dbReference>
<evidence type="ECO:0000259" key="1">
    <source>
        <dbReference type="SMART" id="SM00481"/>
    </source>
</evidence>
<dbReference type="InterPro" id="IPR052018">
    <property type="entry name" value="PHP_domain"/>
</dbReference>
<keyword evidence="2" id="KW-0378">Hydrolase</keyword>
<dbReference type="GO" id="GO:0097657">
    <property type="term" value="F:3',5'-nucleotide bisphosphate phosphatase activity"/>
    <property type="evidence" value="ECO:0007669"/>
    <property type="project" value="UniProtKB-EC"/>
</dbReference>
<reference evidence="2" key="1">
    <citation type="submission" date="2019-08" db="EMBL/GenBank/DDBJ databases">
        <authorList>
            <person name="Kucharzyk K."/>
            <person name="Murdoch R.W."/>
            <person name="Higgins S."/>
            <person name="Loffler F."/>
        </authorList>
    </citation>
    <scope>NUCLEOTIDE SEQUENCE</scope>
</reference>
<dbReference type="InterPro" id="IPR003141">
    <property type="entry name" value="Pol/His_phosphatase_N"/>
</dbReference>
<comment type="caution">
    <text evidence="2">The sequence shown here is derived from an EMBL/GenBank/DDBJ whole genome shotgun (WGS) entry which is preliminary data.</text>
</comment>
<dbReference type="SUPFAM" id="SSF89550">
    <property type="entry name" value="PHP domain-like"/>
    <property type="match status" value="1"/>
</dbReference>
<dbReference type="EC" id="3.1.3.97" evidence="2"/>
<dbReference type="InterPro" id="IPR004013">
    <property type="entry name" value="PHP_dom"/>
</dbReference>
<dbReference type="Pfam" id="PF02811">
    <property type="entry name" value="PHP"/>
    <property type="match status" value="1"/>
</dbReference>
<dbReference type="GO" id="GO:0004534">
    <property type="term" value="F:5'-3' RNA exonuclease activity"/>
    <property type="evidence" value="ECO:0007669"/>
    <property type="project" value="TreeGrafter"/>
</dbReference>
<dbReference type="CDD" id="cd07438">
    <property type="entry name" value="PHP_HisPPase_AMP"/>
    <property type="match status" value="1"/>
</dbReference>
<organism evidence="2">
    <name type="scientific">bioreactor metagenome</name>
    <dbReference type="NCBI Taxonomy" id="1076179"/>
    <lineage>
        <taxon>unclassified sequences</taxon>
        <taxon>metagenomes</taxon>
        <taxon>ecological metagenomes</taxon>
    </lineage>
</organism>
<gene>
    <name evidence="2" type="ORF">SDC9_63069</name>
</gene>